<evidence type="ECO:0000313" key="1">
    <source>
        <dbReference type="EMBL" id="QNR23423.1"/>
    </source>
</evidence>
<protein>
    <recommendedName>
        <fullName evidence="3">DUF3575 domain-containing protein</fullName>
    </recommendedName>
</protein>
<accession>A0A7H0VCH5</accession>
<evidence type="ECO:0008006" key="3">
    <source>
        <dbReference type="Google" id="ProtNLM"/>
    </source>
</evidence>
<proteinExistence type="predicted"/>
<sequence length="232" mass="26962">MNLQRIPLLLLLLFFSSTMYGQREKLKNKLKEQYQEGEYRHNRIQTSISSIVTGEYNLAWEHALSRQYSILLDLRARNDVKDFFKSDATAYTDLLESGDYNFSGWGTGIYFRQYLNPSREGMDNFYYDLGLKYKDQQTKSDYFGGGTNSGPFSSLNGNSFGIKAQAFGLEGGFGWMIDWEPFESSFQVGLEYYPVQNFSYLSDQPIRTNFDTFQQKNRLKFLLGVTLAYRIN</sequence>
<organism evidence="1 2">
    <name type="scientific">Croceimicrobium hydrocarbonivorans</name>
    <dbReference type="NCBI Taxonomy" id="2761580"/>
    <lineage>
        <taxon>Bacteria</taxon>
        <taxon>Pseudomonadati</taxon>
        <taxon>Bacteroidota</taxon>
        <taxon>Flavobacteriia</taxon>
        <taxon>Flavobacteriales</taxon>
        <taxon>Owenweeksiaceae</taxon>
        <taxon>Croceimicrobium</taxon>
    </lineage>
</organism>
<gene>
    <name evidence="1" type="ORF">H4K34_13695</name>
</gene>
<evidence type="ECO:0000313" key="2">
    <source>
        <dbReference type="Proteomes" id="UP000516305"/>
    </source>
</evidence>
<dbReference type="KEGG" id="chyd:H4K34_13695"/>
<dbReference type="RefSeq" id="WP_210757954.1">
    <property type="nucleotide sequence ID" value="NZ_CP060139.1"/>
</dbReference>
<reference evidence="1 2" key="1">
    <citation type="submission" date="2020-08" db="EMBL/GenBank/DDBJ databases">
        <title>Croceimicrobium hydrocarbonivorans gen. nov., sp. nov., a novel marine bacterium isolated from a bacterial consortium that degrades polyethylene terephthalate.</title>
        <authorList>
            <person name="Liu R."/>
        </authorList>
    </citation>
    <scope>NUCLEOTIDE SEQUENCE [LARGE SCALE GENOMIC DNA]</scope>
    <source>
        <strain evidence="1 2">A20-9</strain>
    </source>
</reference>
<dbReference type="Proteomes" id="UP000516305">
    <property type="component" value="Chromosome"/>
</dbReference>
<name>A0A7H0VCH5_9FLAO</name>
<dbReference type="AlphaFoldDB" id="A0A7H0VCH5"/>
<keyword evidence="2" id="KW-1185">Reference proteome</keyword>
<dbReference type="EMBL" id="CP060139">
    <property type="protein sequence ID" value="QNR23423.1"/>
    <property type="molecule type" value="Genomic_DNA"/>
</dbReference>